<organism evidence="1 2">
    <name type="scientific">Panagrolaimus sp. JU765</name>
    <dbReference type="NCBI Taxonomy" id="591449"/>
    <lineage>
        <taxon>Eukaryota</taxon>
        <taxon>Metazoa</taxon>
        <taxon>Ecdysozoa</taxon>
        <taxon>Nematoda</taxon>
        <taxon>Chromadorea</taxon>
        <taxon>Rhabditida</taxon>
        <taxon>Tylenchina</taxon>
        <taxon>Panagrolaimomorpha</taxon>
        <taxon>Panagrolaimoidea</taxon>
        <taxon>Panagrolaimidae</taxon>
        <taxon>Panagrolaimus</taxon>
    </lineage>
</organism>
<accession>A0AC34R9U7</accession>
<dbReference type="Proteomes" id="UP000887576">
    <property type="component" value="Unplaced"/>
</dbReference>
<protein>
    <submittedName>
        <fullName evidence="2">Uncharacterized protein</fullName>
    </submittedName>
</protein>
<evidence type="ECO:0000313" key="1">
    <source>
        <dbReference type="Proteomes" id="UP000887576"/>
    </source>
</evidence>
<proteinExistence type="predicted"/>
<name>A0AC34R9U7_9BILA</name>
<evidence type="ECO:0000313" key="2">
    <source>
        <dbReference type="WBParaSite" id="JU765_v2.g492.t1"/>
    </source>
</evidence>
<reference evidence="2" key="1">
    <citation type="submission" date="2022-11" db="UniProtKB">
        <authorList>
            <consortium name="WormBaseParasite"/>
        </authorList>
    </citation>
    <scope>IDENTIFICATION</scope>
</reference>
<dbReference type="WBParaSite" id="JU765_v2.g492.t1">
    <property type="protein sequence ID" value="JU765_v2.g492.t1"/>
    <property type="gene ID" value="JU765_v2.g492"/>
</dbReference>
<sequence length="71" mass="7777">MFGIGSFEALTALIFKFILEGFAAGIFIYVATIEMLSVEIPHEPKKSGFIKGLFVILGSTIFFFINLLLSG</sequence>